<dbReference type="InterPro" id="IPR022212">
    <property type="entry name" value="DUF3741"/>
</dbReference>
<dbReference type="EMBL" id="JAEACU010000009">
    <property type="protein sequence ID" value="KAH7517480.1"/>
    <property type="molecule type" value="Genomic_DNA"/>
</dbReference>
<dbReference type="Pfam" id="PF14309">
    <property type="entry name" value="DUF4378"/>
    <property type="match status" value="1"/>
</dbReference>
<dbReference type="InterPro" id="IPR025486">
    <property type="entry name" value="DUF4378"/>
</dbReference>
<organism evidence="5 6">
    <name type="scientific">Ziziphus jujuba var. spinosa</name>
    <dbReference type="NCBI Taxonomy" id="714518"/>
    <lineage>
        <taxon>Eukaryota</taxon>
        <taxon>Viridiplantae</taxon>
        <taxon>Streptophyta</taxon>
        <taxon>Embryophyta</taxon>
        <taxon>Tracheophyta</taxon>
        <taxon>Spermatophyta</taxon>
        <taxon>Magnoliopsida</taxon>
        <taxon>eudicotyledons</taxon>
        <taxon>Gunneridae</taxon>
        <taxon>Pentapetalae</taxon>
        <taxon>rosids</taxon>
        <taxon>fabids</taxon>
        <taxon>Rosales</taxon>
        <taxon>Rhamnaceae</taxon>
        <taxon>Paliureae</taxon>
        <taxon>Ziziphus</taxon>
    </lineage>
</organism>
<feature type="region of interest" description="Disordered" evidence="1">
    <location>
        <begin position="631"/>
        <end position="677"/>
    </location>
</feature>
<feature type="domain" description="DUF4378" evidence="3">
    <location>
        <begin position="821"/>
        <end position="995"/>
    </location>
</feature>
<dbReference type="PANTHER" id="PTHR46634">
    <property type="entry name" value="M REDUCTASE II SUBUNIT GAMMA, PUTATIVE (DUF3741)-RELATED"/>
    <property type="match status" value="1"/>
</dbReference>
<sequence length="1004" mass="111226">MLLAISSEPLKGVKMNGIQRRKCQNVEEPFPGCLGRMVNLFDLNTGITGNRLLTDKPHHDGFTHSRSRSDVGRMGSPFGDKMEDKLMVSEFKKTSSNKKANGTPMKMLIDQEMSKEINSKNNPPNVVAKLMGLDAFPRQQPHSSIQISHTNSYSRSTSDLSGLPSGCWQQEDVFSERRMQFEVHQCPENNEYKDVYEVWQQPQNPSYGRDESPQKGKYNEYLNDKKMALVRQKFVEAKRLATDEKLRQSKEFQDALEVLSSNGELFLKFLQEPNSLFSQHLYDLQSIPPPPETKRITVLRPSKMVDNSTFSVSGQMNDKKIKKPAQMSQGAVWDKSPGHSPMFTSPNADECPTQPTRIVVLKPSPGKTHDIKAVVSSTTLSPRILHGENLYEELEDEETRESREVAKVITQKMHDNLMGHRRDETLLSSVFSNGYTGDESSFNKSENEYAAENLSDSEVMSPSSRHSWDYINRFGSPFSSSSFSRASCSPESSVCREAKKRLSERWAMMASNGNSQEQRHVRRSSSTLGEMLALSDMKKAVRSEDEGGNREQEPRDLVSCLTGNPNNEEGMGDSPRNLVRSKSVPVSSTVYGARLNVEVSDSAAGKTDVSKELTKAKSMKSSLRGKVSSLFFSRNKKSSREKSGASQSKDESQAASAGTLRSKLPPSKISDAAPPCASESGLEECFSPVPCVSSGKASPDLTNIGLKQGIVSREAGLSLMKPMIPRNATENQDQPSPISVLEPSFEEDDITRESSSYVKPDDQRSLVPLKSNLIDKSPPIGSIARTLSWDDSCAETATPYQLRSSLVSTGAKEEEKDWLALVQSLLSAAGLNDGVRCDSFFSRWHSLNSPLDPSLRDKYANVNGKETMQMHEGKRRQLRSSRKLVFDCVNAALADCTGYGSDTSVRSTSCGGPHERLMEGDSPLLEDLLWARMKEWFSSEVRCVSGDEGDSNSLVVEGVVRKEVVGKGWAEQMSLEIDNLGAEIEGKLLQELVEEAVVDLTGRI</sequence>
<dbReference type="AlphaFoldDB" id="A0A978URI0"/>
<feature type="compositionally biased region" description="Basic and acidic residues" evidence="1">
    <location>
        <begin position="638"/>
        <end position="652"/>
    </location>
</feature>
<gene>
    <name evidence="5" type="ORF">FEM48_Zijuj09G0069300</name>
</gene>
<evidence type="ECO:0000313" key="6">
    <source>
        <dbReference type="Proteomes" id="UP000813462"/>
    </source>
</evidence>
<proteinExistence type="predicted"/>
<feature type="domain" description="DUF3741" evidence="4">
    <location>
        <begin position="123"/>
        <end position="140"/>
    </location>
</feature>
<feature type="region of interest" description="Disordered" evidence="1">
    <location>
        <begin position="541"/>
        <end position="585"/>
    </location>
</feature>
<feature type="domain" description="DUF3741" evidence="2">
    <location>
        <begin position="231"/>
        <end position="275"/>
    </location>
</feature>
<feature type="compositionally biased region" description="Basic and acidic residues" evidence="1">
    <location>
        <begin position="541"/>
        <end position="556"/>
    </location>
</feature>
<protein>
    <submittedName>
        <fullName evidence="5">Uncharacterized protein</fullName>
    </submittedName>
</protein>
<reference evidence="5" key="1">
    <citation type="journal article" date="2021" name="Front. Plant Sci.">
        <title>Chromosome-Scale Genome Assembly for Chinese Sour Jujube and Insights Into Its Genome Evolution and Domestication Signature.</title>
        <authorList>
            <person name="Shen L.-Y."/>
            <person name="Luo H."/>
            <person name="Wang X.-L."/>
            <person name="Wang X.-M."/>
            <person name="Qiu X.-J."/>
            <person name="Liu H."/>
            <person name="Zhou S.-S."/>
            <person name="Jia K.-H."/>
            <person name="Nie S."/>
            <person name="Bao Y.-T."/>
            <person name="Zhang R.-G."/>
            <person name="Yun Q.-Z."/>
            <person name="Chai Y.-H."/>
            <person name="Lu J.-Y."/>
            <person name="Li Y."/>
            <person name="Zhao S.-W."/>
            <person name="Mao J.-F."/>
            <person name="Jia S.-G."/>
            <person name="Mao Y.-M."/>
        </authorList>
    </citation>
    <scope>NUCLEOTIDE SEQUENCE</scope>
    <source>
        <strain evidence="5">AT0</strain>
        <tissue evidence="5">Leaf</tissue>
    </source>
</reference>
<comment type="caution">
    <text evidence="5">The sequence shown here is derived from an EMBL/GenBank/DDBJ whole genome shotgun (WGS) entry which is preliminary data.</text>
</comment>
<evidence type="ECO:0000259" key="4">
    <source>
        <dbReference type="Pfam" id="PF14383"/>
    </source>
</evidence>
<dbReference type="Proteomes" id="UP000813462">
    <property type="component" value="Unassembled WGS sequence"/>
</dbReference>
<feature type="region of interest" description="Disordered" evidence="1">
    <location>
        <begin position="58"/>
        <end position="79"/>
    </location>
</feature>
<feature type="region of interest" description="Disordered" evidence="1">
    <location>
        <begin position="437"/>
        <end position="462"/>
    </location>
</feature>
<name>A0A978URI0_ZIZJJ</name>
<evidence type="ECO:0000313" key="5">
    <source>
        <dbReference type="EMBL" id="KAH7517480.1"/>
    </source>
</evidence>
<dbReference type="Pfam" id="PF14383">
    <property type="entry name" value="VARLMGL"/>
    <property type="match status" value="1"/>
</dbReference>
<dbReference type="Pfam" id="PF12552">
    <property type="entry name" value="DUF3741"/>
    <property type="match status" value="1"/>
</dbReference>
<feature type="compositionally biased region" description="Basic and acidic residues" evidence="1">
    <location>
        <begin position="58"/>
        <end position="71"/>
    </location>
</feature>
<evidence type="ECO:0000259" key="2">
    <source>
        <dbReference type="Pfam" id="PF12552"/>
    </source>
</evidence>
<dbReference type="PANTHER" id="PTHR46634:SF3">
    <property type="entry name" value="M REDUCTASE II SUBUNIT GAMMA, PUTATIVE (DUF3741)-RELATED"/>
    <property type="match status" value="1"/>
</dbReference>
<evidence type="ECO:0000259" key="3">
    <source>
        <dbReference type="Pfam" id="PF14309"/>
    </source>
</evidence>
<feature type="region of interest" description="Disordered" evidence="1">
    <location>
        <begin position="308"/>
        <end position="333"/>
    </location>
</feature>
<dbReference type="InterPro" id="IPR032795">
    <property type="entry name" value="DUF3741-assoc"/>
</dbReference>
<accession>A0A978URI0</accession>
<evidence type="ECO:0000256" key="1">
    <source>
        <dbReference type="SAM" id="MobiDB-lite"/>
    </source>
</evidence>